<evidence type="ECO:0000313" key="2">
    <source>
        <dbReference type="EMBL" id="GGK79227.1"/>
    </source>
</evidence>
<keyword evidence="1" id="KW-1133">Transmembrane helix</keyword>
<proteinExistence type="predicted"/>
<name>A0A8J3BXR4_9ACTN</name>
<protein>
    <submittedName>
        <fullName evidence="2">Uncharacterized protein</fullName>
    </submittedName>
</protein>
<accession>A0A8J3BXR4</accession>
<reference evidence="2" key="1">
    <citation type="journal article" date="2014" name="Int. J. Syst. Evol. Microbiol.">
        <title>Complete genome sequence of Corynebacterium casei LMG S-19264T (=DSM 44701T), isolated from a smear-ripened cheese.</title>
        <authorList>
            <consortium name="US DOE Joint Genome Institute (JGI-PGF)"/>
            <person name="Walter F."/>
            <person name="Albersmeier A."/>
            <person name="Kalinowski J."/>
            <person name="Ruckert C."/>
        </authorList>
    </citation>
    <scope>NUCLEOTIDE SEQUENCE</scope>
    <source>
        <strain evidence="2">CGMCC 4.7299</strain>
    </source>
</reference>
<feature type="transmembrane region" description="Helical" evidence="1">
    <location>
        <begin position="262"/>
        <end position="281"/>
    </location>
</feature>
<dbReference type="RefSeq" id="WP_189078041.1">
    <property type="nucleotide sequence ID" value="NZ_BMMX01000002.1"/>
</dbReference>
<dbReference type="EMBL" id="BMMX01000002">
    <property type="protein sequence ID" value="GGK79227.1"/>
    <property type="molecule type" value="Genomic_DNA"/>
</dbReference>
<dbReference type="AlphaFoldDB" id="A0A8J3BXR4"/>
<reference evidence="2" key="2">
    <citation type="submission" date="2020-09" db="EMBL/GenBank/DDBJ databases">
        <authorList>
            <person name="Sun Q."/>
            <person name="Zhou Y."/>
        </authorList>
    </citation>
    <scope>NUCLEOTIDE SEQUENCE</scope>
    <source>
        <strain evidence="2">CGMCC 4.7299</strain>
    </source>
</reference>
<gene>
    <name evidence="2" type="ORF">GCM10012284_11550</name>
</gene>
<keyword evidence="1" id="KW-0472">Membrane</keyword>
<feature type="transmembrane region" description="Helical" evidence="1">
    <location>
        <begin position="124"/>
        <end position="141"/>
    </location>
</feature>
<evidence type="ECO:0000256" key="1">
    <source>
        <dbReference type="SAM" id="Phobius"/>
    </source>
</evidence>
<dbReference type="Proteomes" id="UP000656042">
    <property type="component" value="Unassembled WGS sequence"/>
</dbReference>
<sequence>MTEVSRSESRDLFGHCPGGCVCGVRELVAKQAEQGERDANEVDAAEMRSLLVAVRDGYETIRTDPRLVERRHAATTAYERAERHLNRMRTSLAEQRVAGSAAEVARTERAASGGRRRPSWLRRVRWPVVIGIGLFDAWYFSQVFRYLTSQTGDGGAGGAQRVFTTVETVVAIVPGLVLAVVIATGADLLMRSLKTWKEAAFHQREKIEGRGRVRAALGAVGHGLIRLAWWLLPVVFVMFLLAVIAVWAGIRAKSSAPPDDGYPMSPVMALILLLSVGAMAVKIAADDRPADDVSAARRRLRRQQYGYKLQSGRADRLIGAYDSAWRDLRMLRDDLVGLLRIKMLSAWEGFILRVRSLHRMVGNVTAAPWPTGEAPSVRQEFEGIPQPAMELGPLLEICRLIDERDPERLREIKRDLDAEYARQVNIPQLSTREAAPPAEAA</sequence>
<evidence type="ECO:0000313" key="3">
    <source>
        <dbReference type="Proteomes" id="UP000656042"/>
    </source>
</evidence>
<feature type="transmembrane region" description="Helical" evidence="1">
    <location>
        <begin position="227"/>
        <end position="250"/>
    </location>
</feature>
<feature type="transmembrane region" description="Helical" evidence="1">
    <location>
        <begin position="169"/>
        <end position="189"/>
    </location>
</feature>
<comment type="caution">
    <text evidence="2">The sequence shown here is derived from an EMBL/GenBank/DDBJ whole genome shotgun (WGS) entry which is preliminary data.</text>
</comment>
<keyword evidence="1" id="KW-0812">Transmembrane</keyword>
<keyword evidence="3" id="KW-1185">Reference proteome</keyword>
<organism evidence="2 3">
    <name type="scientific">Mangrovihabitans endophyticus</name>
    <dbReference type="NCBI Taxonomy" id="1751298"/>
    <lineage>
        <taxon>Bacteria</taxon>
        <taxon>Bacillati</taxon>
        <taxon>Actinomycetota</taxon>
        <taxon>Actinomycetes</taxon>
        <taxon>Micromonosporales</taxon>
        <taxon>Micromonosporaceae</taxon>
        <taxon>Mangrovihabitans</taxon>
    </lineage>
</organism>